<keyword evidence="11" id="KW-0472">Membrane</keyword>
<comment type="subcellular location">
    <subcellularLocation>
        <location evidence="2">Golgi apparatus membrane</location>
        <topology evidence="2">Single-pass type II membrane protein</topology>
    </subcellularLocation>
</comment>
<keyword evidence="10" id="KW-0333">Golgi apparatus</keyword>
<dbReference type="GO" id="GO:0006487">
    <property type="term" value="P:protein N-linked glycosylation"/>
    <property type="evidence" value="ECO:0007669"/>
    <property type="project" value="TreeGrafter"/>
</dbReference>
<keyword evidence="9" id="KW-1133">Transmembrane helix</keyword>
<evidence type="ECO:0000256" key="2">
    <source>
        <dbReference type="ARBA" id="ARBA00004323"/>
    </source>
</evidence>
<dbReference type="EMBL" id="JAUUTY010000006">
    <property type="protein sequence ID" value="KAK1620742.1"/>
    <property type="molecule type" value="Genomic_DNA"/>
</dbReference>
<dbReference type="Proteomes" id="UP001231189">
    <property type="component" value="Unassembled WGS sequence"/>
</dbReference>
<keyword evidence="14 15" id="KW-0464">Manganese</keyword>
<evidence type="ECO:0000256" key="8">
    <source>
        <dbReference type="ARBA" id="ARBA00022968"/>
    </source>
</evidence>
<evidence type="ECO:0000256" key="9">
    <source>
        <dbReference type="ARBA" id="ARBA00022989"/>
    </source>
</evidence>
<dbReference type="GO" id="GO:0046872">
    <property type="term" value="F:metal ion binding"/>
    <property type="evidence" value="ECO:0007669"/>
    <property type="project" value="UniProtKB-KW"/>
</dbReference>
<protein>
    <submittedName>
        <fullName evidence="16">Uncharacterized protein</fullName>
    </submittedName>
</protein>
<organism evidence="16 17">
    <name type="scientific">Lolium multiflorum</name>
    <name type="common">Italian ryegrass</name>
    <name type="synonym">Lolium perenne subsp. multiflorum</name>
    <dbReference type="NCBI Taxonomy" id="4521"/>
    <lineage>
        <taxon>Eukaryota</taxon>
        <taxon>Viridiplantae</taxon>
        <taxon>Streptophyta</taxon>
        <taxon>Embryophyta</taxon>
        <taxon>Tracheophyta</taxon>
        <taxon>Spermatophyta</taxon>
        <taxon>Magnoliopsida</taxon>
        <taxon>Liliopsida</taxon>
        <taxon>Poales</taxon>
        <taxon>Poaceae</taxon>
        <taxon>BOP clade</taxon>
        <taxon>Pooideae</taxon>
        <taxon>Poodae</taxon>
        <taxon>Poeae</taxon>
        <taxon>Poeae Chloroplast Group 2 (Poeae type)</taxon>
        <taxon>Loliodinae</taxon>
        <taxon>Loliinae</taxon>
        <taxon>Lolium</taxon>
    </lineage>
</organism>
<accession>A0AAD8RI96</accession>
<sequence length="237" mass="26591">MCNIGYVFNSTVWKKINAKAKQFSSFDEYNWDTTMWAGNRVSIILELLFTALGDLGGALHILTSATCTKAVTRGNICVDNGVGAVEVDAIDKVRNIKVHWLVHIIREQQGYHAGFKGWVGWGDRRDQGSLPCWSRFFGAPVYSLSEPRRSAAHFSKCGLHQGQDSSNIQVDIGLGAVQLDATVKVPNIKADWSVHITRKQEGYWAGFKRWSRWGDRLDQVLCLSFTYMYQVIDPSSA</sequence>
<keyword evidence="13" id="KW-0325">Glycoprotein</keyword>
<evidence type="ECO:0000256" key="14">
    <source>
        <dbReference type="ARBA" id="ARBA00023211"/>
    </source>
</evidence>
<evidence type="ECO:0000256" key="6">
    <source>
        <dbReference type="ARBA" id="ARBA00022692"/>
    </source>
</evidence>
<comment type="pathway">
    <text evidence="3">Protein modification; protein glycosylation.</text>
</comment>
<keyword evidence="4" id="KW-0328">Glycosyltransferase</keyword>
<evidence type="ECO:0000256" key="3">
    <source>
        <dbReference type="ARBA" id="ARBA00004922"/>
    </source>
</evidence>
<reference evidence="16" key="1">
    <citation type="submission" date="2023-07" db="EMBL/GenBank/DDBJ databases">
        <title>A chromosome-level genome assembly of Lolium multiflorum.</title>
        <authorList>
            <person name="Chen Y."/>
            <person name="Copetti D."/>
            <person name="Kolliker R."/>
            <person name="Studer B."/>
        </authorList>
    </citation>
    <scope>NUCLEOTIDE SEQUENCE</scope>
    <source>
        <strain evidence="16">02402/16</strain>
        <tissue evidence="16">Leaf</tissue>
    </source>
</reference>
<gene>
    <name evidence="16" type="ORF">QYE76_026259</name>
</gene>
<comment type="caution">
    <text evidence="16">The sequence shown here is derived from an EMBL/GenBank/DDBJ whole genome shotgun (WGS) entry which is preliminary data.</text>
</comment>
<evidence type="ECO:0000313" key="17">
    <source>
        <dbReference type="Proteomes" id="UP001231189"/>
    </source>
</evidence>
<dbReference type="PANTHER" id="PTHR12871:SF0">
    <property type="entry name" value="ALPHA-1,6-MANNOSYL-GLYCOPROTEIN 2-BETA-N-ACETYLGLUCOSAMINYLTRANSFERASE"/>
    <property type="match status" value="1"/>
</dbReference>
<evidence type="ECO:0000256" key="7">
    <source>
        <dbReference type="ARBA" id="ARBA00022723"/>
    </source>
</evidence>
<dbReference type="GO" id="GO:0005795">
    <property type="term" value="C:Golgi stack"/>
    <property type="evidence" value="ECO:0007669"/>
    <property type="project" value="InterPro"/>
</dbReference>
<keyword evidence="8" id="KW-0735">Signal-anchor</keyword>
<evidence type="ECO:0000256" key="15">
    <source>
        <dbReference type="PIRSR" id="PIRSR607754-2"/>
    </source>
</evidence>
<comment type="cofactor">
    <cofactor evidence="1 15">
        <name>Mn(2+)</name>
        <dbReference type="ChEBI" id="CHEBI:29035"/>
    </cofactor>
</comment>
<dbReference type="AlphaFoldDB" id="A0AAD8RI96"/>
<evidence type="ECO:0000256" key="11">
    <source>
        <dbReference type="ARBA" id="ARBA00023136"/>
    </source>
</evidence>
<evidence type="ECO:0000256" key="13">
    <source>
        <dbReference type="ARBA" id="ARBA00023180"/>
    </source>
</evidence>
<evidence type="ECO:0000256" key="10">
    <source>
        <dbReference type="ARBA" id="ARBA00023034"/>
    </source>
</evidence>
<evidence type="ECO:0000256" key="5">
    <source>
        <dbReference type="ARBA" id="ARBA00022679"/>
    </source>
</evidence>
<evidence type="ECO:0000313" key="16">
    <source>
        <dbReference type="EMBL" id="KAK1620742.1"/>
    </source>
</evidence>
<dbReference type="PANTHER" id="PTHR12871">
    <property type="entry name" value="BETA-1,2-N-ACETYLGLUCOSAMINYLTRANSFERASE II"/>
    <property type="match status" value="1"/>
</dbReference>
<evidence type="ECO:0000256" key="12">
    <source>
        <dbReference type="ARBA" id="ARBA00023157"/>
    </source>
</evidence>
<name>A0AAD8RI96_LOLMU</name>
<keyword evidence="7 15" id="KW-0479">Metal-binding</keyword>
<dbReference type="GO" id="GO:0008455">
    <property type="term" value="F:alpha-1,6-mannosylglycoprotein 2-beta-N-acetylglucosaminyltransferase activity"/>
    <property type="evidence" value="ECO:0007669"/>
    <property type="project" value="InterPro"/>
</dbReference>
<dbReference type="Pfam" id="PF05060">
    <property type="entry name" value="MGAT2"/>
    <property type="match status" value="1"/>
</dbReference>
<evidence type="ECO:0000256" key="1">
    <source>
        <dbReference type="ARBA" id="ARBA00001936"/>
    </source>
</evidence>
<keyword evidence="17" id="KW-1185">Reference proteome</keyword>
<keyword evidence="5" id="KW-0808">Transferase</keyword>
<dbReference type="GO" id="GO:0000139">
    <property type="term" value="C:Golgi membrane"/>
    <property type="evidence" value="ECO:0007669"/>
    <property type="project" value="UniProtKB-SubCell"/>
</dbReference>
<evidence type="ECO:0000256" key="4">
    <source>
        <dbReference type="ARBA" id="ARBA00022676"/>
    </source>
</evidence>
<dbReference type="InterPro" id="IPR007754">
    <property type="entry name" value="GlcNAc_II"/>
</dbReference>
<proteinExistence type="predicted"/>
<dbReference type="GO" id="GO:0009312">
    <property type="term" value="P:oligosaccharide biosynthetic process"/>
    <property type="evidence" value="ECO:0007669"/>
    <property type="project" value="InterPro"/>
</dbReference>
<keyword evidence="6" id="KW-0812">Transmembrane</keyword>
<keyword evidence="12" id="KW-1015">Disulfide bond</keyword>
<feature type="binding site" evidence="15">
    <location>
        <position position="60"/>
    </location>
    <ligand>
        <name>Mn(2+)</name>
        <dbReference type="ChEBI" id="CHEBI:29035"/>
    </ligand>
</feature>